<name>A0A485LVY8_9ZZZZ</name>
<dbReference type="AlphaFoldDB" id="A0A485LVY8"/>
<organism evidence="1">
    <name type="scientific">anaerobic digester metagenome</name>
    <dbReference type="NCBI Taxonomy" id="1263854"/>
    <lineage>
        <taxon>unclassified sequences</taxon>
        <taxon>metagenomes</taxon>
        <taxon>ecological metagenomes</taxon>
    </lineage>
</organism>
<sequence>MDNSCDPNLISFYSIHNPVGAIDYFTTIRIVNLWDYPARGGKILQTICFIKQPADKQRSHFNRISCNILSNRFDIIEGRRCPNYLSHFFSCFLAST</sequence>
<evidence type="ECO:0000313" key="1">
    <source>
        <dbReference type="EMBL" id="VFU12522.1"/>
    </source>
</evidence>
<gene>
    <name evidence="1" type="ORF">SCFA_140007</name>
</gene>
<dbReference type="EMBL" id="CAADRM010000046">
    <property type="protein sequence ID" value="VFU12522.1"/>
    <property type="molecule type" value="Genomic_DNA"/>
</dbReference>
<protein>
    <submittedName>
        <fullName evidence="1">Uncharacterized protein</fullName>
    </submittedName>
</protein>
<proteinExistence type="predicted"/>
<accession>A0A485LVY8</accession>
<reference evidence="1" key="1">
    <citation type="submission" date="2019-03" db="EMBL/GenBank/DDBJ databases">
        <authorList>
            <person name="Hao L."/>
        </authorList>
    </citation>
    <scope>NUCLEOTIDE SEQUENCE</scope>
</reference>